<evidence type="ECO:0000256" key="2">
    <source>
        <dbReference type="SAM" id="MobiDB-lite"/>
    </source>
</evidence>
<reference evidence="5 6" key="2">
    <citation type="submission" date="2018-11" db="EMBL/GenBank/DDBJ databases">
        <authorList>
            <consortium name="Pathogen Informatics"/>
        </authorList>
    </citation>
    <scope>NUCLEOTIDE SEQUENCE [LARGE SCALE GENOMIC DNA]</scope>
</reference>
<dbReference type="InterPro" id="IPR001024">
    <property type="entry name" value="PLAT/LH2_dom"/>
</dbReference>
<keyword evidence="6" id="KW-1185">Reference proteome</keyword>
<accession>A0A183VFK8</accession>
<evidence type="ECO:0000313" key="5">
    <source>
        <dbReference type="EMBL" id="VDM50849.1"/>
    </source>
</evidence>
<sequence>MVRNEVTAQTYRFNCGRWFGRGVDDGSLERLLVAEILPQVDPDAEVLANGMIERSSKAHSRSRTPPRARSPSTARSESTNSKSRTRLTEIQQQLGEAVNAIVKHFYCGVGARSELTQLLCAPERGLVSVMVAVFLYGRQDSIWSARFFKQHYPWDYVEKVCAWFFELIRMEDAKKLTREQRSLISHACRLVRKISSNTALGKDGKFQLFILVTVRDHVLSGLLPLMAWTPVTAQLYDEPSFLRTPHNLTYLAKLLSSLNEFQFNLEKSLTYGID</sequence>
<dbReference type="GO" id="GO:0005085">
    <property type="term" value="F:guanyl-nucleotide exchange factor activity"/>
    <property type="evidence" value="ECO:0007669"/>
    <property type="project" value="InterPro"/>
</dbReference>
<dbReference type="InterPro" id="IPR037213">
    <property type="entry name" value="Run_dom_sf"/>
</dbReference>
<organism evidence="6 7">
    <name type="scientific">Toxocara canis</name>
    <name type="common">Canine roundworm</name>
    <dbReference type="NCBI Taxonomy" id="6265"/>
    <lineage>
        <taxon>Eukaryota</taxon>
        <taxon>Metazoa</taxon>
        <taxon>Ecdysozoa</taxon>
        <taxon>Nematoda</taxon>
        <taxon>Chromadorea</taxon>
        <taxon>Rhabditida</taxon>
        <taxon>Spirurina</taxon>
        <taxon>Ascaridomorpha</taxon>
        <taxon>Ascaridoidea</taxon>
        <taxon>Toxocaridae</taxon>
        <taxon>Toxocara</taxon>
    </lineage>
</organism>
<dbReference type="SMART" id="SM00593">
    <property type="entry name" value="RUN"/>
    <property type="match status" value="1"/>
</dbReference>
<feature type="compositionally biased region" description="Low complexity" evidence="2">
    <location>
        <begin position="67"/>
        <end position="76"/>
    </location>
</feature>
<dbReference type="PANTHER" id="PTHR46070">
    <property type="entry name" value="PINSTRIPE, ISOFORM A"/>
    <property type="match status" value="1"/>
</dbReference>
<dbReference type="AlphaFoldDB" id="A0A183VFK8"/>
<evidence type="ECO:0000313" key="7">
    <source>
        <dbReference type="WBParaSite" id="TCNE_0001953201-mRNA-1"/>
    </source>
</evidence>
<evidence type="ECO:0000313" key="6">
    <source>
        <dbReference type="Proteomes" id="UP000050794"/>
    </source>
</evidence>
<dbReference type="Proteomes" id="UP000050794">
    <property type="component" value="Unassembled WGS sequence"/>
</dbReference>
<dbReference type="InterPro" id="IPR047278">
    <property type="entry name" value="DEN5A/B"/>
</dbReference>
<feature type="compositionally biased region" description="Polar residues" evidence="2">
    <location>
        <begin position="77"/>
        <end position="86"/>
    </location>
</feature>
<protein>
    <submittedName>
        <fullName evidence="7">RUN domain-containing protein</fullName>
    </submittedName>
</protein>
<feature type="region of interest" description="Disordered" evidence="2">
    <location>
        <begin position="52"/>
        <end position="86"/>
    </location>
</feature>
<proteinExistence type="predicted"/>
<evidence type="ECO:0000259" key="3">
    <source>
        <dbReference type="PROSITE" id="PS50095"/>
    </source>
</evidence>
<dbReference type="EMBL" id="UYWY01027055">
    <property type="protein sequence ID" value="VDM50849.1"/>
    <property type="molecule type" value="Genomic_DNA"/>
</dbReference>
<comment type="caution">
    <text evidence="1">Lacks conserved residue(s) required for the propagation of feature annotation.</text>
</comment>
<dbReference type="PROSITE" id="PS50826">
    <property type="entry name" value="RUN"/>
    <property type="match status" value="1"/>
</dbReference>
<feature type="domain" description="RUN" evidence="4">
    <location>
        <begin position="117"/>
        <end position="270"/>
    </location>
</feature>
<dbReference type="PROSITE" id="PS50095">
    <property type="entry name" value="PLAT"/>
    <property type="match status" value="1"/>
</dbReference>
<dbReference type="SUPFAM" id="SSF140741">
    <property type="entry name" value="RUN domain-like"/>
    <property type="match status" value="1"/>
</dbReference>
<feature type="domain" description="PLAT" evidence="3">
    <location>
        <begin position="1"/>
        <end position="33"/>
    </location>
</feature>
<dbReference type="Gene3D" id="1.20.58.900">
    <property type="match status" value="1"/>
</dbReference>
<dbReference type="Pfam" id="PF02759">
    <property type="entry name" value="RUN"/>
    <property type="match status" value="1"/>
</dbReference>
<evidence type="ECO:0000256" key="1">
    <source>
        <dbReference type="PROSITE-ProRule" id="PRU00152"/>
    </source>
</evidence>
<dbReference type="WBParaSite" id="TCNE_0001953201-mRNA-1">
    <property type="protein sequence ID" value="TCNE_0001953201-mRNA-1"/>
    <property type="gene ID" value="TCNE_0001953201"/>
</dbReference>
<dbReference type="PANTHER" id="PTHR46070:SF1">
    <property type="entry name" value="PINSTRIPE, ISOFORM A"/>
    <property type="match status" value="1"/>
</dbReference>
<dbReference type="Gene3D" id="2.60.60.20">
    <property type="entry name" value="PLAT/LH2 domain"/>
    <property type="match status" value="1"/>
</dbReference>
<name>A0A183VFK8_TOXCA</name>
<dbReference type="CDD" id="cd17678">
    <property type="entry name" value="RUN2_DENND5"/>
    <property type="match status" value="1"/>
</dbReference>
<gene>
    <name evidence="5" type="ORF">TCNE_LOCUS19528</name>
</gene>
<dbReference type="GO" id="GO:0031267">
    <property type="term" value="F:small GTPase binding"/>
    <property type="evidence" value="ECO:0007669"/>
    <property type="project" value="InterPro"/>
</dbReference>
<dbReference type="InterPro" id="IPR004012">
    <property type="entry name" value="Run_dom"/>
</dbReference>
<evidence type="ECO:0000259" key="4">
    <source>
        <dbReference type="PROSITE" id="PS50826"/>
    </source>
</evidence>
<feature type="compositionally biased region" description="Basic residues" evidence="2">
    <location>
        <begin position="57"/>
        <end position="66"/>
    </location>
</feature>
<reference evidence="7" key="1">
    <citation type="submission" date="2016-06" db="UniProtKB">
        <authorList>
            <consortium name="WormBaseParasite"/>
        </authorList>
    </citation>
    <scope>IDENTIFICATION</scope>
</reference>